<evidence type="ECO:0000256" key="8">
    <source>
        <dbReference type="ARBA" id="ARBA00022840"/>
    </source>
</evidence>
<evidence type="ECO:0000256" key="2">
    <source>
        <dbReference type="ARBA" id="ARBA00012110"/>
    </source>
</evidence>
<dbReference type="SMART" id="SM01120">
    <property type="entry name" value="Dak2"/>
    <property type="match status" value="1"/>
</dbReference>
<dbReference type="AlphaFoldDB" id="A0A154PIB7"/>
<comment type="catalytic activity">
    <reaction evidence="14">
        <text>FAD = riboflavin cyclic-4',5'-phosphate + AMP + H(+)</text>
        <dbReference type="Rhea" id="RHEA:13729"/>
        <dbReference type="ChEBI" id="CHEBI:15378"/>
        <dbReference type="ChEBI" id="CHEBI:57692"/>
        <dbReference type="ChEBI" id="CHEBI:76202"/>
        <dbReference type="ChEBI" id="CHEBI:456215"/>
        <dbReference type="EC" id="4.6.1.15"/>
    </reaction>
</comment>
<dbReference type="GO" id="GO:0019563">
    <property type="term" value="P:glycerol catabolic process"/>
    <property type="evidence" value="ECO:0007669"/>
    <property type="project" value="TreeGrafter"/>
</dbReference>
<protein>
    <recommendedName>
        <fullName evidence="4">Triokinase/FMN cyclase</fullName>
        <ecNumber evidence="2">2.7.1.28</ecNumber>
        <ecNumber evidence="1">2.7.1.29</ecNumber>
        <ecNumber evidence="3">4.6.1.15</ecNumber>
    </recommendedName>
    <alternativeName>
        <fullName evidence="10">Bifunctional ATP-dependent dihydroxyacetone kinase/FAD-AMP lyase (cyclizing)</fullName>
    </alternativeName>
</protein>
<dbReference type="GO" id="GO:0005524">
    <property type="term" value="F:ATP binding"/>
    <property type="evidence" value="ECO:0007669"/>
    <property type="project" value="UniProtKB-KW"/>
</dbReference>
<name>A0A154PIB7_DUFNO</name>
<sequence>MSEVTIDKSLLGMAVVHNGLIVLESCQAILRRDYVNMRGKVKLISGGIAGNELLCTEFVGPGMLTAAVLGNIFCAPSKNNVLRVIEEIKSDDPSGILLIVPDYAACLINFTWAKLRAMERGYNVKIFRVTANLQPATQEQSFLSAQFLYKIAGAMSEEGKDIDEIYSVCNHITSNGILHHLKSAKFTKRCEMEIFSDSAEHMSELLANTLSTVPPNEHNKNSRNTNKIYDDHEIAIMINSFGFRELETYTFILDILKQMKMYSLQVKRIYVKPLISSSNTKSFDICVLNLLIIPGLLKYLDFPTSAPAWPKILTSDILELKEDSEINLSTQGKYCKHKNIVDEKLQGPLMGYETGQTFLSIISIACEAVIACTKQLNTLDQEFGNGMYGTSLARGAQAIKDAIQENKMLATYPCVTFTQISHIIERTVDGVQGGLYSLFFNNIAKVFSKYENNKQITVDMWLNALITANDAIKELHISYLDDQVLVAVLMKVQFSLMNALNENVDPIAAFGIAVTAAENFTLNAIHMRSSDAKTNKKFKYLHPEAHAVGIWLRGAYEGIKLKLLNHIAK</sequence>
<organism evidence="18 19">
    <name type="scientific">Dufourea novaeangliae</name>
    <name type="common">Sweat bee</name>
    <dbReference type="NCBI Taxonomy" id="178035"/>
    <lineage>
        <taxon>Eukaryota</taxon>
        <taxon>Metazoa</taxon>
        <taxon>Ecdysozoa</taxon>
        <taxon>Arthropoda</taxon>
        <taxon>Hexapoda</taxon>
        <taxon>Insecta</taxon>
        <taxon>Pterygota</taxon>
        <taxon>Neoptera</taxon>
        <taxon>Endopterygota</taxon>
        <taxon>Hymenoptera</taxon>
        <taxon>Apocrita</taxon>
        <taxon>Aculeata</taxon>
        <taxon>Apoidea</taxon>
        <taxon>Anthophila</taxon>
        <taxon>Halictidae</taxon>
        <taxon>Rophitinae</taxon>
        <taxon>Dufourea</taxon>
    </lineage>
</organism>
<dbReference type="Gene3D" id="1.25.40.340">
    <property type="match status" value="1"/>
</dbReference>
<comment type="subunit">
    <text evidence="12">Homodimer. Interacts with IFIH1 (via the CARD domains), the interaction is inhibited by viral infection.</text>
</comment>
<comment type="catalytic activity">
    <reaction evidence="15">
        <text>dihydroxyacetone + ATP = dihydroxyacetone phosphate + ADP + H(+)</text>
        <dbReference type="Rhea" id="RHEA:15773"/>
        <dbReference type="ChEBI" id="CHEBI:15378"/>
        <dbReference type="ChEBI" id="CHEBI:16016"/>
        <dbReference type="ChEBI" id="CHEBI:30616"/>
        <dbReference type="ChEBI" id="CHEBI:57642"/>
        <dbReference type="ChEBI" id="CHEBI:456216"/>
        <dbReference type="EC" id="2.7.1.29"/>
    </reaction>
</comment>
<keyword evidence="8" id="KW-0067">ATP-binding</keyword>
<evidence type="ECO:0000256" key="15">
    <source>
        <dbReference type="ARBA" id="ARBA00048898"/>
    </source>
</evidence>
<evidence type="ECO:0000259" key="17">
    <source>
        <dbReference type="PROSITE" id="PS51481"/>
    </source>
</evidence>
<dbReference type="SUPFAM" id="SSF82549">
    <property type="entry name" value="DAK1/DegV-like"/>
    <property type="match status" value="1"/>
</dbReference>
<gene>
    <name evidence="18" type="ORF">WN55_02898</name>
</gene>
<dbReference type="PANTHER" id="PTHR28629">
    <property type="entry name" value="TRIOKINASE/FMN CYCLASE"/>
    <property type="match status" value="1"/>
</dbReference>
<evidence type="ECO:0000259" key="16">
    <source>
        <dbReference type="PROSITE" id="PS51480"/>
    </source>
</evidence>
<dbReference type="PROSITE" id="PS51480">
    <property type="entry name" value="DHAL"/>
    <property type="match status" value="1"/>
</dbReference>
<evidence type="ECO:0000256" key="3">
    <source>
        <dbReference type="ARBA" id="ARBA00012578"/>
    </source>
</evidence>
<evidence type="ECO:0000313" key="18">
    <source>
        <dbReference type="EMBL" id="KZC11616.1"/>
    </source>
</evidence>
<dbReference type="Gene3D" id="3.40.50.10440">
    <property type="entry name" value="Dihydroxyacetone kinase, domain 1"/>
    <property type="match status" value="1"/>
</dbReference>
<dbReference type="EMBL" id="KQ434924">
    <property type="protein sequence ID" value="KZC11616.1"/>
    <property type="molecule type" value="Genomic_DNA"/>
</dbReference>
<dbReference type="Proteomes" id="UP000076502">
    <property type="component" value="Unassembled WGS sequence"/>
</dbReference>
<evidence type="ECO:0000256" key="13">
    <source>
        <dbReference type="ARBA" id="ARBA00047974"/>
    </source>
</evidence>
<dbReference type="GO" id="GO:0050354">
    <property type="term" value="F:triokinase activity"/>
    <property type="evidence" value="ECO:0007669"/>
    <property type="project" value="UniProtKB-EC"/>
</dbReference>
<evidence type="ECO:0000256" key="6">
    <source>
        <dbReference type="ARBA" id="ARBA00022741"/>
    </source>
</evidence>
<feature type="domain" description="DhaL" evidence="16">
    <location>
        <begin position="356"/>
        <end position="557"/>
    </location>
</feature>
<dbReference type="Pfam" id="PF02733">
    <property type="entry name" value="Dak1"/>
    <property type="match status" value="1"/>
</dbReference>
<keyword evidence="19" id="KW-1185">Reference proteome</keyword>
<dbReference type="EC" id="2.7.1.29" evidence="1"/>
<keyword evidence="5" id="KW-0808">Transferase</keyword>
<dbReference type="EC" id="4.6.1.15" evidence="3"/>
<keyword evidence="6" id="KW-0547">Nucleotide-binding</keyword>
<dbReference type="InterPro" id="IPR050861">
    <property type="entry name" value="Dihydroxyacetone_Kinase"/>
</dbReference>
<comment type="catalytic activity">
    <reaction evidence="13">
        <text>D-glyceraldehyde + ATP = D-glyceraldehyde 3-phosphate + ADP + H(+)</text>
        <dbReference type="Rhea" id="RHEA:13941"/>
        <dbReference type="ChEBI" id="CHEBI:15378"/>
        <dbReference type="ChEBI" id="CHEBI:17378"/>
        <dbReference type="ChEBI" id="CHEBI:30616"/>
        <dbReference type="ChEBI" id="CHEBI:59776"/>
        <dbReference type="ChEBI" id="CHEBI:456216"/>
        <dbReference type="EC" id="2.7.1.28"/>
    </reaction>
</comment>
<evidence type="ECO:0000256" key="9">
    <source>
        <dbReference type="ARBA" id="ARBA00023285"/>
    </source>
</evidence>
<evidence type="ECO:0000256" key="12">
    <source>
        <dbReference type="ARBA" id="ARBA00046681"/>
    </source>
</evidence>
<dbReference type="PANTHER" id="PTHR28629:SF4">
    <property type="entry name" value="TRIOKINASE_FMN CYCLASE"/>
    <property type="match status" value="1"/>
</dbReference>
<evidence type="ECO:0000256" key="4">
    <source>
        <dbReference type="ARBA" id="ARBA00018932"/>
    </source>
</evidence>
<dbReference type="Gene3D" id="3.30.1180.20">
    <property type="entry name" value="Dihydroxyacetone kinase, domain 2"/>
    <property type="match status" value="1"/>
</dbReference>
<evidence type="ECO:0000256" key="1">
    <source>
        <dbReference type="ARBA" id="ARBA00012107"/>
    </source>
</evidence>
<dbReference type="Pfam" id="PF02734">
    <property type="entry name" value="Dak2"/>
    <property type="match status" value="1"/>
</dbReference>
<evidence type="ECO:0000313" key="19">
    <source>
        <dbReference type="Proteomes" id="UP000076502"/>
    </source>
</evidence>
<keyword evidence="9" id="KW-0170">Cobalt</keyword>
<dbReference type="EC" id="2.7.1.28" evidence="2"/>
<evidence type="ECO:0000256" key="10">
    <source>
        <dbReference type="ARBA" id="ARBA00032426"/>
    </source>
</evidence>
<proteinExistence type="predicted"/>
<dbReference type="PROSITE" id="PS51481">
    <property type="entry name" value="DHAK"/>
    <property type="match status" value="1"/>
</dbReference>
<dbReference type="GO" id="GO:0005829">
    <property type="term" value="C:cytosol"/>
    <property type="evidence" value="ECO:0007669"/>
    <property type="project" value="TreeGrafter"/>
</dbReference>
<evidence type="ECO:0000256" key="7">
    <source>
        <dbReference type="ARBA" id="ARBA00022777"/>
    </source>
</evidence>
<feature type="domain" description="DhaK" evidence="17">
    <location>
        <begin position="1"/>
        <end position="309"/>
    </location>
</feature>
<evidence type="ECO:0000256" key="14">
    <source>
        <dbReference type="ARBA" id="ARBA00048526"/>
    </source>
</evidence>
<dbReference type="InterPro" id="IPR004007">
    <property type="entry name" value="DhaL_dom"/>
</dbReference>
<dbReference type="STRING" id="178035.A0A154PIB7"/>
<evidence type="ECO:0000256" key="11">
    <source>
        <dbReference type="ARBA" id="ARBA00045490"/>
    </source>
</evidence>
<dbReference type="InterPro" id="IPR036117">
    <property type="entry name" value="DhaL_dom_sf"/>
</dbReference>
<dbReference type="GO" id="GO:0034012">
    <property type="term" value="F:FAD-AMP lyase (cyclizing) activity"/>
    <property type="evidence" value="ECO:0007669"/>
    <property type="project" value="UniProtKB-EC"/>
</dbReference>
<dbReference type="OrthoDB" id="5599713at2759"/>
<keyword evidence="7 18" id="KW-0418">Kinase</keyword>
<comment type="function">
    <text evidence="11">Catalyzes both the phosphorylation of dihydroxyacetone and of glyceraldehyde, and the splitting of ribonucleoside diphosphate-X compounds among which FAD is the best substrate. Represses IFIH1-mediated cellular antiviral response.</text>
</comment>
<dbReference type="GO" id="GO:0004371">
    <property type="term" value="F:glycerone kinase activity"/>
    <property type="evidence" value="ECO:0007669"/>
    <property type="project" value="UniProtKB-EC"/>
</dbReference>
<evidence type="ECO:0000256" key="5">
    <source>
        <dbReference type="ARBA" id="ARBA00022679"/>
    </source>
</evidence>
<dbReference type="InterPro" id="IPR004006">
    <property type="entry name" value="DhaK_dom"/>
</dbReference>
<reference evidence="18 19" key="1">
    <citation type="submission" date="2015-07" db="EMBL/GenBank/DDBJ databases">
        <title>The genome of Dufourea novaeangliae.</title>
        <authorList>
            <person name="Pan H."/>
            <person name="Kapheim K."/>
        </authorList>
    </citation>
    <scope>NUCLEOTIDE SEQUENCE [LARGE SCALE GENOMIC DNA]</scope>
    <source>
        <strain evidence="18">0120121106</strain>
        <tissue evidence="18">Whole body</tissue>
    </source>
</reference>
<accession>A0A154PIB7</accession>
<dbReference type="SUPFAM" id="SSF101473">
    <property type="entry name" value="DhaL-like"/>
    <property type="match status" value="1"/>
</dbReference>